<gene>
    <name evidence="3" type="ORF">EGI31_07960</name>
</gene>
<protein>
    <recommendedName>
        <fullName evidence="2">Cell wall-active antibiotics response LiaF-like C-terminal domain-containing protein</fullName>
    </recommendedName>
</protein>
<sequence length="156" mass="17151">MDSKKTFIKYFVIVLVIIGGLGVLGKLQDRVANDDESDNGKSRNDFFEINNFMGGTKKEYNYKEFKGGIINCVMGGTEIDLTNAEIKSGASIDVFLMMGGAKIKVPKDWSVVLDTDNIMGDSKDHNAEDEDVAQDNGKVLKIKGTVLMGGLEVKRY</sequence>
<name>A0AAE3H0S9_9BACT</name>
<keyword evidence="1" id="KW-0812">Transmembrane</keyword>
<keyword evidence="1" id="KW-0472">Membrane</keyword>
<proteinExistence type="predicted"/>
<keyword evidence="1" id="KW-1133">Transmembrane helix</keyword>
<dbReference type="PANTHER" id="PTHR40763">
    <property type="entry name" value="MEMBRANE PROTEIN-RELATED"/>
    <property type="match status" value="1"/>
</dbReference>
<evidence type="ECO:0000256" key="1">
    <source>
        <dbReference type="SAM" id="Phobius"/>
    </source>
</evidence>
<dbReference type="InterPro" id="IPR024425">
    <property type="entry name" value="LiaF-like_C"/>
</dbReference>
<dbReference type="EMBL" id="RJUF01000016">
    <property type="protein sequence ID" value="MCP9762889.1"/>
    <property type="molecule type" value="Genomic_DNA"/>
</dbReference>
<dbReference type="PANTHER" id="PTHR40763:SF5">
    <property type="entry name" value="MEMBRANE PROTEIN"/>
    <property type="match status" value="1"/>
</dbReference>
<dbReference type="RefSeq" id="WP_255036670.1">
    <property type="nucleotide sequence ID" value="NZ_RJUF01000016.1"/>
</dbReference>
<dbReference type="AlphaFoldDB" id="A0AAE3H0S9"/>
<evidence type="ECO:0000313" key="3">
    <source>
        <dbReference type="EMBL" id="MCP9762889.1"/>
    </source>
</evidence>
<accession>A0AAE3H0S9</accession>
<reference evidence="3 4" key="1">
    <citation type="submission" date="2018-11" db="EMBL/GenBank/DDBJ databases">
        <title>Novel bacteria species description.</title>
        <authorList>
            <person name="Han J.-H."/>
        </authorList>
    </citation>
    <scope>NUCLEOTIDE SEQUENCE [LARGE SCALE GENOMIC DNA]</scope>
    <source>
        <strain evidence="3 4">KCTC23259</strain>
    </source>
</reference>
<dbReference type="Proteomes" id="UP001204144">
    <property type="component" value="Unassembled WGS sequence"/>
</dbReference>
<feature type="transmembrane region" description="Helical" evidence="1">
    <location>
        <begin position="7"/>
        <end position="25"/>
    </location>
</feature>
<feature type="domain" description="Cell wall-active antibiotics response LiaF-like C-terminal" evidence="2">
    <location>
        <begin position="57"/>
        <end position="132"/>
    </location>
</feature>
<organism evidence="3 4">
    <name type="scientific">Lacihabitans soyangensis</name>
    <dbReference type="NCBI Taxonomy" id="869394"/>
    <lineage>
        <taxon>Bacteria</taxon>
        <taxon>Pseudomonadati</taxon>
        <taxon>Bacteroidota</taxon>
        <taxon>Cytophagia</taxon>
        <taxon>Cytophagales</taxon>
        <taxon>Leadbetterellaceae</taxon>
        <taxon>Lacihabitans</taxon>
    </lineage>
</organism>
<keyword evidence="4" id="KW-1185">Reference proteome</keyword>
<evidence type="ECO:0000313" key="4">
    <source>
        <dbReference type="Proteomes" id="UP001204144"/>
    </source>
</evidence>
<dbReference type="Pfam" id="PF09922">
    <property type="entry name" value="LiaF-like_C"/>
    <property type="match status" value="1"/>
</dbReference>
<comment type="caution">
    <text evidence="3">The sequence shown here is derived from an EMBL/GenBank/DDBJ whole genome shotgun (WGS) entry which is preliminary data.</text>
</comment>
<evidence type="ECO:0000259" key="2">
    <source>
        <dbReference type="Pfam" id="PF09922"/>
    </source>
</evidence>